<dbReference type="RefSeq" id="WP_118212607.1">
    <property type="nucleotide sequence ID" value="NZ_JAQEAN010000008.1"/>
</dbReference>
<reference evidence="1 2" key="1">
    <citation type="submission" date="2018-08" db="EMBL/GenBank/DDBJ databases">
        <title>A genome reference for cultivated species of the human gut microbiota.</title>
        <authorList>
            <person name="Zou Y."/>
            <person name="Xue W."/>
            <person name="Luo G."/>
        </authorList>
    </citation>
    <scope>NUCLEOTIDE SEQUENCE [LARGE SCALE GENOMIC DNA]</scope>
    <source>
        <strain evidence="1 2">AM25-1LB</strain>
    </source>
</reference>
<gene>
    <name evidence="1" type="ORF">DW672_03705</name>
</gene>
<proteinExistence type="predicted"/>
<protein>
    <submittedName>
        <fullName evidence="1">Uncharacterized protein</fullName>
    </submittedName>
</protein>
<dbReference type="EMBL" id="QRHG01000006">
    <property type="protein sequence ID" value="RHF62357.1"/>
    <property type="molecule type" value="Genomic_DNA"/>
</dbReference>
<comment type="caution">
    <text evidence="1">The sequence shown here is derived from an EMBL/GenBank/DDBJ whole genome shotgun (WGS) entry which is preliminary data.</text>
</comment>
<organism evidence="1 2">
    <name type="scientific">[Ruminococcus] lactaris</name>
    <dbReference type="NCBI Taxonomy" id="46228"/>
    <lineage>
        <taxon>Bacteria</taxon>
        <taxon>Bacillati</taxon>
        <taxon>Bacillota</taxon>
        <taxon>Clostridia</taxon>
        <taxon>Lachnospirales</taxon>
        <taxon>Lachnospiraceae</taxon>
        <taxon>Mediterraneibacter</taxon>
    </lineage>
</organism>
<evidence type="ECO:0000313" key="1">
    <source>
        <dbReference type="EMBL" id="RHF62357.1"/>
    </source>
</evidence>
<name>A0A414P851_9FIRM</name>
<evidence type="ECO:0000313" key="2">
    <source>
        <dbReference type="Proteomes" id="UP000284902"/>
    </source>
</evidence>
<dbReference type="Proteomes" id="UP000284902">
    <property type="component" value="Unassembled WGS sequence"/>
</dbReference>
<dbReference type="AlphaFoldDB" id="A0A414P851"/>
<sequence length="104" mass="12118">MGIFSQDTELIHLMNKRDAMLNECVSSYVNGDFPKLRNQLDGSKDIRKRFRETSHSCPDSDKLIILASQFIETCDIFERLLHEELVRKEMGIDVQKNKRITTKS</sequence>
<accession>A0A414P851</accession>